<keyword evidence="2" id="KW-1185">Reference proteome</keyword>
<dbReference type="Proteomes" id="UP001206983">
    <property type="component" value="Unassembled WGS sequence"/>
</dbReference>
<protein>
    <submittedName>
        <fullName evidence="1">Uncharacterized protein</fullName>
    </submittedName>
</protein>
<reference evidence="1 2" key="1">
    <citation type="journal article" date="2011" name="Appl. Environ. Microbiol.">
        <title>Methanogenic archaea isolated from Taiwan's Chelungpu fault.</title>
        <authorList>
            <person name="Wu S.Y."/>
            <person name="Lai M.C."/>
        </authorList>
    </citation>
    <scope>NUCLEOTIDE SEQUENCE [LARGE SCALE GENOMIC DNA]</scope>
    <source>
        <strain evidence="1 2">St545Mb</strain>
    </source>
</reference>
<name>A0AAE3KWQ0_9EURY</name>
<organism evidence="1 2">
    <name type="scientific">Methanolobus chelungpuianus</name>
    <dbReference type="NCBI Taxonomy" id="502115"/>
    <lineage>
        <taxon>Archaea</taxon>
        <taxon>Methanobacteriati</taxon>
        <taxon>Methanobacteriota</taxon>
        <taxon>Stenosarchaea group</taxon>
        <taxon>Methanomicrobia</taxon>
        <taxon>Methanosarcinales</taxon>
        <taxon>Methanosarcinaceae</taxon>
        <taxon>Methanolobus</taxon>
    </lineage>
</organism>
<dbReference type="RefSeq" id="WP_256622097.1">
    <property type="nucleotide sequence ID" value="NZ_JTEO01000002.1"/>
</dbReference>
<evidence type="ECO:0000313" key="2">
    <source>
        <dbReference type="Proteomes" id="UP001206983"/>
    </source>
</evidence>
<dbReference type="EMBL" id="JTEO01000002">
    <property type="protein sequence ID" value="MCQ6962302.1"/>
    <property type="molecule type" value="Genomic_DNA"/>
</dbReference>
<accession>A0AAE3KWQ0</accession>
<sequence length="133" mass="15426">MPETYGQGKDYKYNIQGNSLELIDPLTNKIMFVLSDYTVILDENKVETVANEINSKYAYAQQPLPIDEEKPYIIMDVTMNDEDSWLSIDVDFYKEQLYSLHVEEGINEVTKAGFHKTSVIHSVKYYNNEVETL</sequence>
<proteinExistence type="predicted"/>
<dbReference type="AlphaFoldDB" id="A0AAE3KWQ0"/>
<comment type="caution">
    <text evidence="1">The sequence shown here is derived from an EMBL/GenBank/DDBJ whole genome shotgun (WGS) entry which is preliminary data.</text>
</comment>
<gene>
    <name evidence="1" type="ORF">PV02_04120</name>
</gene>
<evidence type="ECO:0000313" key="1">
    <source>
        <dbReference type="EMBL" id="MCQ6962302.1"/>
    </source>
</evidence>